<feature type="chain" id="PRO_5046362091" description="DUF2490 domain-containing protein" evidence="1">
    <location>
        <begin position="31"/>
        <end position="247"/>
    </location>
</feature>
<keyword evidence="3" id="KW-1185">Reference proteome</keyword>
<comment type="caution">
    <text evidence="2">The sequence shown here is derived from an EMBL/GenBank/DDBJ whole genome shotgun (WGS) entry which is preliminary data.</text>
</comment>
<dbReference type="RefSeq" id="WP_340235929.1">
    <property type="nucleotide sequence ID" value="NZ_JBBEWC010000005.1"/>
</dbReference>
<name>A0ABW5J8I9_9BACT</name>
<organism evidence="2 3">
    <name type="scientific">Emticicia soli</name>
    <dbReference type="NCBI Taxonomy" id="2027878"/>
    <lineage>
        <taxon>Bacteria</taxon>
        <taxon>Pseudomonadati</taxon>
        <taxon>Bacteroidota</taxon>
        <taxon>Cytophagia</taxon>
        <taxon>Cytophagales</taxon>
        <taxon>Leadbetterellaceae</taxon>
        <taxon>Emticicia</taxon>
    </lineage>
</organism>
<protein>
    <recommendedName>
        <fullName evidence="4">DUF2490 domain-containing protein</fullName>
    </recommendedName>
</protein>
<reference evidence="3" key="1">
    <citation type="journal article" date="2019" name="Int. J. Syst. Evol. Microbiol.">
        <title>The Global Catalogue of Microorganisms (GCM) 10K type strain sequencing project: providing services to taxonomists for standard genome sequencing and annotation.</title>
        <authorList>
            <consortium name="The Broad Institute Genomics Platform"/>
            <consortium name="The Broad Institute Genome Sequencing Center for Infectious Disease"/>
            <person name="Wu L."/>
            <person name="Ma J."/>
        </authorList>
    </citation>
    <scope>NUCLEOTIDE SEQUENCE [LARGE SCALE GENOMIC DNA]</scope>
    <source>
        <strain evidence="3">KCTC 52344</strain>
    </source>
</reference>
<evidence type="ECO:0000313" key="3">
    <source>
        <dbReference type="Proteomes" id="UP001597510"/>
    </source>
</evidence>
<sequence length="247" mass="28868">MPFFNKVSTSCYCIKITWLFAFCFLSNAKAQTTLTLPDSVLLQPLANARTGLGFALSWDARKSFINQQRVNIWGVNSGLVFGKKRSQVTIGYYWMSFNPNLRFLALKKGSTKLINLDYYTKTDLYFMNLMYWNNFIDTPHWRISMPFEVGIGSTRNLNNKLSTDLQVWKKKDYFIPTQVGLYARWKVTRWIGLSVQGGYRHTLLSKNIKNNYNGFYYSFGAEIQPALLRDVYRWIFKEKTPETLLEP</sequence>
<evidence type="ECO:0000256" key="1">
    <source>
        <dbReference type="SAM" id="SignalP"/>
    </source>
</evidence>
<keyword evidence="1" id="KW-0732">Signal</keyword>
<gene>
    <name evidence="2" type="ORF">ACFSR2_12320</name>
</gene>
<proteinExistence type="predicted"/>
<dbReference type="EMBL" id="JBHULC010000011">
    <property type="protein sequence ID" value="MFD2521672.1"/>
    <property type="molecule type" value="Genomic_DNA"/>
</dbReference>
<accession>A0ABW5J8I9</accession>
<evidence type="ECO:0000313" key="2">
    <source>
        <dbReference type="EMBL" id="MFD2521672.1"/>
    </source>
</evidence>
<feature type="signal peptide" evidence="1">
    <location>
        <begin position="1"/>
        <end position="30"/>
    </location>
</feature>
<dbReference type="Proteomes" id="UP001597510">
    <property type="component" value="Unassembled WGS sequence"/>
</dbReference>
<evidence type="ECO:0008006" key="4">
    <source>
        <dbReference type="Google" id="ProtNLM"/>
    </source>
</evidence>